<reference evidence="1" key="1">
    <citation type="journal article" date="2020" name="Stud. Mycol.">
        <title>101 Dothideomycetes genomes: a test case for predicting lifestyles and emergence of pathogens.</title>
        <authorList>
            <person name="Haridas S."/>
            <person name="Albert R."/>
            <person name="Binder M."/>
            <person name="Bloem J."/>
            <person name="Labutti K."/>
            <person name="Salamov A."/>
            <person name="Andreopoulos B."/>
            <person name="Baker S."/>
            <person name="Barry K."/>
            <person name="Bills G."/>
            <person name="Bluhm B."/>
            <person name="Cannon C."/>
            <person name="Castanera R."/>
            <person name="Culley D."/>
            <person name="Daum C."/>
            <person name="Ezra D."/>
            <person name="Gonzalez J."/>
            <person name="Henrissat B."/>
            <person name="Kuo A."/>
            <person name="Liang C."/>
            <person name="Lipzen A."/>
            <person name="Lutzoni F."/>
            <person name="Magnuson J."/>
            <person name="Mondo S."/>
            <person name="Nolan M."/>
            <person name="Ohm R."/>
            <person name="Pangilinan J."/>
            <person name="Park H.-J."/>
            <person name="Ramirez L."/>
            <person name="Alfaro M."/>
            <person name="Sun H."/>
            <person name="Tritt A."/>
            <person name="Yoshinaga Y."/>
            <person name="Zwiers L.-H."/>
            <person name="Turgeon B."/>
            <person name="Goodwin S."/>
            <person name="Spatafora J."/>
            <person name="Crous P."/>
            <person name="Grigoriev I."/>
        </authorList>
    </citation>
    <scope>NUCLEOTIDE SEQUENCE</scope>
    <source>
        <strain evidence="1">CBS 109.77</strain>
    </source>
</reference>
<dbReference type="Proteomes" id="UP000799757">
    <property type="component" value="Unassembled WGS sequence"/>
</dbReference>
<name>A0A6A6WWA2_9PLEO</name>
<sequence length="101" mass="10602">MAKDSLLPGPPPAPTFKEALKEDKAQYDDCTPCRVVGEGETGSAVFVGLGAYTYISGHSQLKAQEAAILKSKSMFGMASRRAGLTGTAAVMVGIGAYRWFA</sequence>
<dbReference type="OrthoDB" id="6604875at2759"/>
<dbReference type="AlphaFoldDB" id="A0A6A6WWA2"/>
<protein>
    <recommendedName>
        <fullName evidence="3">DUF4536 domain-containing protein</fullName>
    </recommendedName>
</protein>
<proteinExistence type="predicted"/>
<evidence type="ECO:0000313" key="1">
    <source>
        <dbReference type="EMBL" id="KAF2788362.1"/>
    </source>
</evidence>
<dbReference type="PANTHER" id="PTHR28048:SF1">
    <property type="entry name" value="ACR195WP"/>
    <property type="match status" value="1"/>
</dbReference>
<accession>A0A6A6WWA2</accession>
<dbReference type="PANTHER" id="PTHR28048">
    <property type="entry name" value="ACR195WP"/>
    <property type="match status" value="1"/>
</dbReference>
<evidence type="ECO:0000313" key="2">
    <source>
        <dbReference type="Proteomes" id="UP000799757"/>
    </source>
</evidence>
<dbReference type="EMBL" id="MU002223">
    <property type="protein sequence ID" value="KAF2788362.1"/>
    <property type="molecule type" value="Genomic_DNA"/>
</dbReference>
<dbReference type="InterPro" id="IPR053092">
    <property type="entry name" value="Mitochondrial_unc_protein"/>
</dbReference>
<keyword evidence="2" id="KW-1185">Reference proteome</keyword>
<evidence type="ECO:0008006" key="3">
    <source>
        <dbReference type="Google" id="ProtNLM"/>
    </source>
</evidence>
<organism evidence="1 2">
    <name type="scientific">Melanomma pulvis-pyrius CBS 109.77</name>
    <dbReference type="NCBI Taxonomy" id="1314802"/>
    <lineage>
        <taxon>Eukaryota</taxon>
        <taxon>Fungi</taxon>
        <taxon>Dikarya</taxon>
        <taxon>Ascomycota</taxon>
        <taxon>Pezizomycotina</taxon>
        <taxon>Dothideomycetes</taxon>
        <taxon>Pleosporomycetidae</taxon>
        <taxon>Pleosporales</taxon>
        <taxon>Melanommataceae</taxon>
        <taxon>Melanomma</taxon>
    </lineage>
</organism>
<gene>
    <name evidence="1" type="ORF">K505DRAFT_110389</name>
</gene>